<feature type="compositionally biased region" description="Basic residues" evidence="1">
    <location>
        <begin position="1"/>
        <end position="14"/>
    </location>
</feature>
<reference evidence="2 3" key="1">
    <citation type="submission" date="2009-02" db="EMBL/GenBank/DDBJ databases">
        <title>Draft genome sequence of Clostridium asparagiforme (DSM 15981).</title>
        <authorList>
            <person name="Sudarsanam P."/>
            <person name="Ley R."/>
            <person name="Guruge J."/>
            <person name="Turnbaugh P.J."/>
            <person name="Mahowald M."/>
            <person name="Liep D."/>
            <person name="Gordon J."/>
        </authorList>
    </citation>
    <scope>NUCLEOTIDE SEQUENCE [LARGE SCALE GENOMIC DNA]</scope>
    <source>
        <strain evidence="2 3">DSM 15981</strain>
    </source>
</reference>
<protein>
    <submittedName>
        <fullName evidence="2">Uncharacterized protein</fullName>
    </submittedName>
</protein>
<feature type="region of interest" description="Disordered" evidence="1">
    <location>
        <begin position="1"/>
        <end position="40"/>
    </location>
</feature>
<comment type="caution">
    <text evidence="2">The sequence shown here is derived from an EMBL/GenBank/DDBJ whole genome shotgun (WGS) entry which is preliminary data.</text>
</comment>
<keyword evidence="3" id="KW-1185">Reference proteome</keyword>
<dbReference type="Proteomes" id="UP000004756">
    <property type="component" value="Unassembled WGS sequence"/>
</dbReference>
<dbReference type="HOGENOM" id="CLU_3287143_0_0_9"/>
<name>C0D1E7_9FIRM</name>
<organism evidence="2 3">
    <name type="scientific">[Clostridium] asparagiforme DSM 15981</name>
    <dbReference type="NCBI Taxonomy" id="518636"/>
    <lineage>
        <taxon>Bacteria</taxon>
        <taxon>Bacillati</taxon>
        <taxon>Bacillota</taxon>
        <taxon>Clostridia</taxon>
        <taxon>Lachnospirales</taxon>
        <taxon>Lachnospiraceae</taxon>
        <taxon>Enterocloster</taxon>
    </lineage>
</organism>
<proteinExistence type="predicted"/>
<dbReference type="AlphaFoldDB" id="C0D1E7"/>
<dbReference type="EMBL" id="ACCJ01000219">
    <property type="protein sequence ID" value="EEG54842.1"/>
    <property type="molecule type" value="Genomic_DNA"/>
</dbReference>
<gene>
    <name evidence="2" type="ORF">CLOSTASPAR_03085</name>
</gene>
<evidence type="ECO:0000313" key="3">
    <source>
        <dbReference type="Proteomes" id="UP000004756"/>
    </source>
</evidence>
<accession>C0D1E7</accession>
<evidence type="ECO:0000313" key="2">
    <source>
        <dbReference type="EMBL" id="EEG54842.1"/>
    </source>
</evidence>
<sequence length="40" mass="4814">MNQNRRLRARRQKQGRTEYSRSCPALPENSSRSIFHQILK</sequence>
<evidence type="ECO:0000256" key="1">
    <source>
        <dbReference type="SAM" id="MobiDB-lite"/>
    </source>
</evidence>